<gene>
    <name evidence="1" type="ORF">HGD76_11840</name>
</gene>
<reference evidence="1 2" key="2">
    <citation type="submission" date="2020-04" db="EMBL/GenBank/DDBJ databases">
        <authorList>
            <person name="Fomenkov A."/>
            <person name="Anton B.P."/>
            <person name="Roberts R.J."/>
        </authorList>
    </citation>
    <scope>NUCLEOTIDE SEQUENCE [LARGE SCALE GENOMIC DNA]</scope>
    <source>
        <strain evidence="1 2">CCAP 1403/13f</strain>
    </source>
</reference>
<evidence type="ECO:0000313" key="2">
    <source>
        <dbReference type="Proteomes" id="UP000502433"/>
    </source>
</evidence>
<proteinExistence type="predicted"/>
<dbReference type="EMBL" id="CP051206">
    <property type="protein sequence ID" value="QJB47029.1"/>
    <property type="molecule type" value="Genomic_DNA"/>
</dbReference>
<sequence>MTIPAAREDNAYKKRLNGWAVARIVSEREKVIVSRFRSRSDAEGYIQHIRQMIPDTVFELFFDCQREEVVV</sequence>
<accession>A0A6H2C7V4</accession>
<organism evidence="1 2">
    <name type="scientific">Dolichospermum flos-aquae CCAP 1403/13F</name>
    <dbReference type="NCBI Taxonomy" id="315271"/>
    <lineage>
        <taxon>Bacteria</taxon>
        <taxon>Bacillati</taxon>
        <taxon>Cyanobacteriota</taxon>
        <taxon>Cyanophyceae</taxon>
        <taxon>Nostocales</taxon>
        <taxon>Aphanizomenonaceae</taxon>
        <taxon>Dolichospermum</taxon>
    </lineage>
</organism>
<evidence type="ECO:0000313" key="1">
    <source>
        <dbReference type="EMBL" id="QJB47029.1"/>
    </source>
</evidence>
<protein>
    <submittedName>
        <fullName evidence="1">Uncharacterized protein</fullName>
    </submittedName>
</protein>
<dbReference type="Proteomes" id="UP000502433">
    <property type="component" value="Chromosome"/>
</dbReference>
<reference evidence="1 2" key="1">
    <citation type="submission" date="2020-04" db="EMBL/GenBank/DDBJ databases">
        <title>Genome-Wide Identification of 5-Methylcytosine Sites in Bacterial Genomes By High-Throughput Sequencing of MspJI Restriction Fragments.</title>
        <authorList>
            <person name="Wu V."/>
        </authorList>
    </citation>
    <scope>NUCLEOTIDE SEQUENCE [LARGE SCALE GENOMIC DNA]</scope>
    <source>
        <strain evidence="1 2">CCAP 1403/13f</strain>
    </source>
</reference>
<name>A0A6H2C7V4_DOLFA</name>
<dbReference type="KEGG" id="dfs:HGD76_11840"/>
<dbReference type="AlphaFoldDB" id="A0A6H2C7V4"/>